<keyword evidence="4" id="KW-1185">Reference proteome</keyword>
<keyword evidence="1" id="KW-0472">Membrane</keyword>
<keyword evidence="1" id="KW-1133">Transmembrane helix</keyword>
<dbReference type="EMBL" id="ABJB010811665">
    <property type="status" value="NOT_ANNOTATED_CDS"/>
    <property type="molecule type" value="Genomic_DNA"/>
</dbReference>
<dbReference type="AlphaFoldDB" id="B7P7C5"/>
<proteinExistence type="predicted"/>
<evidence type="ECO:0000313" key="2">
    <source>
        <dbReference type="EMBL" id="EEC02497.1"/>
    </source>
</evidence>
<reference evidence="2 4" key="1">
    <citation type="submission" date="2008-03" db="EMBL/GenBank/DDBJ databases">
        <title>Annotation of Ixodes scapularis.</title>
        <authorList>
            <consortium name="Ixodes scapularis Genome Project Consortium"/>
            <person name="Caler E."/>
            <person name="Hannick L.I."/>
            <person name="Bidwell S."/>
            <person name="Joardar V."/>
            <person name="Thiagarajan M."/>
            <person name="Amedeo P."/>
            <person name="Galinsky K.J."/>
            <person name="Schobel S."/>
            <person name="Inman J."/>
            <person name="Hostetler J."/>
            <person name="Miller J."/>
            <person name="Hammond M."/>
            <person name="Megy K."/>
            <person name="Lawson D."/>
            <person name="Kodira C."/>
            <person name="Sutton G."/>
            <person name="Meyer J."/>
            <person name="Hill C.A."/>
            <person name="Birren B."/>
            <person name="Nene V."/>
            <person name="Collins F."/>
            <person name="Alarcon-Chaidez F."/>
            <person name="Wikel S."/>
            <person name="Strausberg R."/>
        </authorList>
    </citation>
    <scope>NUCLEOTIDE SEQUENCE [LARGE SCALE GENOMIC DNA]</scope>
    <source>
        <strain evidence="4">Wikel</strain>
        <strain evidence="2">Wikel colony</strain>
    </source>
</reference>
<sequence length="57" mass="6497">MPKFTVRIKCKASLCFISCPSCFVLLLLRCRKVCLFGVLRQYFCGVLVNIGILIRNV</sequence>
<dbReference type="EnsemblMetazoa" id="ISCW001648-RA">
    <property type="protein sequence ID" value="ISCW001648-PA"/>
    <property type="gene ID" value="ISCW001648"/>
</dbReference>
<accession>B7P7C5</accession>
<dbReference type="PaxDb" id="6945-B7P7C5"/>
<evidence type="ECO:0000313" key="4">
    <source>
        <dbReference type="Proteomes" id="UP000001555"/>
    </source>
</evidence>
<evidence type="ECO:0000313" key="3">
    <source>
        <dbReference type="EnsemblMetazoa" id="ISCW001648-PA"/>
    </source>
</evidence>
<reference evidence="3" key="2">
    <citation type="submission" date="2020-05" db="UniProtKB">
        <authorList>
            <consortium name="EnsemblMetazoa"/>
        </authorList>
    </citation>
    <scope>IDENTIFICATION</scope>
    <source>
        <strain evidence="3">wikel</strain>
    </source>
</reference>
<evidence type="ECO:0000256" key="1">
    <source>
        <dbReference type="SAM" id="Phobius"/>
    </source>
</evidence>
<feature type="transmembrane region" description="Helical" evidence="1">
    <location>
        <begin position="35"/>
        <end position="54"/>
    </location>
</feature>
<gene>
    <name evidence="2" type="ORF">IscW_ISCW001648</name>
</gene>
<dbReference type="HOGENOM" id="CLU_2998753_0_0_1"/>
<organism>
    <name type="scientific">Ixodes scapularis</name>
    <name type="common">Black-legged tick</name>
    <name type="synonym">Deer tick</name>
    <dbReference type="NCBI Taxonomy" id="6945"/>
    <lineage>
        <taxon>Eukaryota</taxon>
        <taxon>Metazoa</taxon>
        <taxon>Ecdysozoa</taxon>
        <taxon>Arthropoda</taxon>
        <taxon>Chelicerata</taxon>
        <taxon>Arachnida</taxon>
        <taxon>Acari</taxon>
        <taxon>Parasitiformes</taxon>
        <taxon>Ixodida</taxon>
        <taxon>Ixodoidea</taxon>
        <taxon>Ixodidae</taxon>
        <taxon>Ixodinae</taxon>
        <taxon>Ixodes</taxon>
    </lineage>
</organism>
<dbReference type="InParanoid" id="B7P7C5"/>
<dbReference type="VEuPathDB" id="VectorBase:ISCW001648"/>
<dbReference type="EMBL" id="DS651254">
    <property type="protein sequence ID" value="EEC02497.1"/>
    <property type="molecule type" value="Genomic_DNA"/>
</dbReference>
<name>B7P7C5_IXOSC</name>
<protein>
    <submittedName>
        <fullName evidence="2 3">Uncharacterized protein</fullName>
    </submittedName>
</protein>
<dbReference type="Proteomes" id="UP000001555">
    <property type="component" value="Unassembled WGS sequence"/>
</dbReference>
<keyword evidence="1" id="KW-0812">Transmembrane</keyword>